<keyword evidence="7" id="KW-0998">Cell outer membrane</keyword>
<keyword evidence="5 8" id="KW-0732">Signal</keyword>
<dbReference type="Pfam" id="PF03349">
    <property type="entry name" value="Toluene_X"/>
    <property type="match status" value="1"/>
</dbReference>
<dbReference type="Proteomes" id="UP000552587">
    <property type="component" value="Unassembled WGS sequence"/>
</dbReference>
<keyword evidence="10" id="KW-1185">Reference proteome</keyword>
<accession>A0A7W3YDC1</accession>
<dbReference type="PANTHER" id="PTHR35093:SF3">
    <property type="entry name" value="LONG-CHAIN FATTY ACID TRANSPORT PROTEIN"/>
    <property type="match status" value="1"/>
</dbReference>
<name>A0A7W3YDC1_9GAMM</name>
<dbReference type="PANTHER" id="PTHR35093">
    <property type="entry name" value="OUTER MEMBRANE PROTEIN NMB0088-RELATED"/>
    <property type="match status" value="1"/>
</dbReference>
<keyword evidence="3" id="KW-1134">Transmembrane beta strand</keyword>
<dbReference type="GO" id="GO:0009279">
    <property type="term" value="C:cell outer membrane"/>
    <property type="evidence" value="ECO:0007669"/>
    <property type="project" value="UniProtKB-SubCell"/>
</dbReference>
<evidence type="ECO:0000256" key="4">
    <source>
        <dbReference type="ARBA" id="ARBA00022692"/>
    </source>
</evidence>
<keyword evidence="6" id="KW-0472">Membrane</keyword>
<dbReference type="InterPro" id="IPR005017">
    <property type="entry name" value="OMPP1/FadL/TodX"/>
</dbReference>
<dbReference type="EMBL" id="JACHTE010000001">
    <property type="protein sequence ID" value="MBB1087213.1"/>
    <property type="molecule type" value="Genomic_DNA"/>
</dbReference>
<evidence type="ECO:0000256" key="6">
    <source>
        <dbReference type="ARBA" id="ARBA00023136"/>
    </source>
</evidence>
<feature type="chain" id="PRO_5031059595" evidence="8">
    <location>
        <begin position="29"/>
        <end position="450"/>
    </location>
</feature>
<evidence type="ECO:0000313" key="9">
    <source>
        <dbReference type="EMBL" id="MBB1087213.1"/>
    </source>
</evidence>
<gene>
    <name evidence="9" type="ORF">H4F99_01785</name>
</gene>
<evidence type="ECO:0000256" key="7">
    <source>
        <dbReference type="ARBA" id="ARBA00023237"/>
    </source>
</evidence>
<feature type="signal peptide" evidence="8">
    <location>
        <begin position="1"/>
        <end position="28"/>
    </location>
</feature>
<evidence type="ECO:0000256" key="8">
    <source>
        <dbReference type="SAM" id="SignalP"/>
    </source>
</evidence>
<comment type="similarity">
    <text evidence="2">Belongs to the OmpP1/FadL family.</text>
</comment>
<proteinExistence type="inferred from homology"/>
<organism evidence="9 10">
    <name type="scientific">Marilutibacter penaei</name>
    <dbReference type="NCBI Taxonomy" id="2759900"/>
    <lineage>
        <taxon>Bacteria</taxon>
        <taxon>Pseudomonadati</taxon>
        <taxon>Pseudomonadota</taxon>
        <taxon>Gammaproteobacteria</taxon>
        <taxon>Lysobacterales</taxon>
        <taxon>Lysobacteraceae</taxon>
        <taxon>Marilutibacter</taxon>
    </lineage>
</organism>
<evidence type="ECO:0000256" key="5">
    <source>
        <dbReference type="ARBA" id="ARBA00022729"/>
    </source>
</evidence>
<sequence>MQHADRMIRLSALALGISGALAFGQAHASGFQLKENSVKSMGAAFAGAGIRDDDASVVTNNPATMTRFEGTTVQGDLSVIDLNYEAADMEGYDILRQPLTGGDGGQAGDVTPIPAMSVVHKFDNGLALGAMVSAPFGLKTEYDRDWVGRYYAVTSDVQIVDLTLSGAIDITDRFSVGGGFIFSRADVTLSKAVDFGTILMGAGAPLPFARPQAADGFAEVQGEDNGFGWLLGANLRPTDKLTLGWSYRSEIDYDLEGEADWTVPANARAVFDANPMTRVLFNDGDASAALTTPSVMSIDVGYQFTDRFSMAATYSETNWSSLREVRIDFNNPDPDSVEEFSWGDTRFSSIGADYVLSDAWTLRAGFAYDETPTTYAHRTPRLPDEDRRWYSLGATWNISDAFEMNFAYTYIDPDTPEIGIITPPQAGGQRLFGTFDGDAHLFGVSGQYRF</sequence>
<dbReference type="SUPFAM" id="SSF56935">
    <property type="entry name" value="Porins"/>
    <property type="match status" value="1"/>
</dbReference>
<evidence type="ECO:0000256" key="1">
    <source>
        <dbReference type="ARBA" id="ARBA00004571"/>
    </source>
</evidence>
<evidence type="ECO:0000313" key="10">
    <source>
        <dbReference type="Proteomes" id="UP000552587"/>
    </source>
</evidence>
<comment type="subcellular location">
    <subcellularLocation>
        <location evidence="1">Cell outer membrane</location>
        <topology evidence="1">Multi-pass membrane protein</topology>
    </subcellularLocation>
</comment>
<dbReference type="RefSeq" id="WP_182667989.1">
    <property type="nucleotide sequence ID" value="NZ_JACHTE010000001.1"/>
</dbReference>
<dbReference type="GO" id="GO:0015483">
    <property type="term" value="F:long-chain fatty acid transporting porin activity"/>
    <property type="evidence" value="ECO:0007669"/>
    <property type="project" value="TreeGrafter"/>
</dbReference>
<dbReference type="Gene3D" id="2.40.160.60">
    <property type="entry name" value="Outer membrane protein transport protein (OMPP1/FadL/TodX)"/>
    <property type="match status" value="1"/>
</dbReference>
<reference evidence="9 10" key="1">
    <citation type="submission" date="2020-07" db="EMBL/GenBank/DDBJ databases">
        <authorList>
            <person name="Xu S."/>
            <person name="Li A."/>
        </authorList>
    </citation>
    <scope>NUCLEOTIDE SEQUENCE [LARGE SCALE GENOMIC DNA]</scope>
    <source>
        <strain evidence="9 10">SG-8</strain>
    </source>
</reference>
<comment type="caution">
    <text evidence="9">The sequence shown here is derived from an EMBL/GenBank/DDBJ whole genome shotgun (WGS) entry which is preliminary data.</text>
</comment>
<evidence type="ECO:0000256" key="2">
    <source>
        <dbReference type="ARBA" id="ARBA00008163"/>
    </source>
</evidence>
<evidence type="ECO:0000256" key="3">
    <source>
        <dbReference type="ARBA" id="ARBA00022452"/>
    </source>
</evidence>
<keyword evidence="4" id="KW-0812">Transmembrane</keyword>
<dbReference type="AlphaFoldDB" id="A0A7W3YDC1"/>
<protein>
    <submittedName>
        <fullName evidence="9">Porin</fullName>
    </submittedName>
</protein>